<gene>
    <name evidence="2" type="ORF">SSP531S_42780</name>
</gene>
<comment type="caution">
    <text evidence="2">The sequence shown here is derived from an EMBL/GenBank/DDBJ whole genome shotgun (WGS) entry which is preliminary data.</text>
</comment>
<evidence type="ECO:0008006" key="4">
    <source>
        <dbReference type="Google" id="ProtNLM"/>
    </source>
</evidence>
<feature type="chain" id="PRO_5017302394" description="Secreted protein" evidence="1">
    <location>
        <begin position="37"/>
        <end position="98"/>
    </location>
</feature>
<dbReference type="EMBL" id="BGZL01000013">
    <property type="protein sequence ID" value="GBQ02814.1"/>
    <property type="molecule type" value="Genomic_DNA"/>
</dbReference>
<evidence type="ECO:0000313" key="3">
    <source>
        <dbReference type="Proteomes" id="UP000265354"/>
    </source>
</evidence>
<feature type="signal peptide" evidence="1">
    <location>
        <begin position="1"/>
        <end position="36"/>
    </location>
</feature>
<organism evidence="2 3">
    <name type="scientific">Streptomyces spongiicola</name>
    <dbReference type="NCBI Taxonomy" id="1690221"/>
    <lineage>
        <taxon>Bacteria</taxon>
        <taxon>Bacillati</taxon>
        <taxon>Actinomycetota</taxon>
        <taxon>Actinomycetes</taxon>
        <taxon>Kitasatosporales</taxon>
        <taxon>Streptomycetaceae</taxon>
        <taxon>Streptomyces</taxon>
    </lineage>
</organism>
<keyword evidence="1" id="KW-0732">Signal</keyword>
<accession>A0A388T3Q0</accession>
<name>A0A388T3Q0_9ACTN</name>
<dbReference type="Proteomes" id="UP000265354">
    <property type="component" value="Unassembled WGS sequence"/>
</dbReference>
<sequence length="98" mass="9516">MDLTSLAKRPLRAARAGVVAGLATVALMTTAGTVAAAPASHTTDAAATIGAGAGRLPAGLPTPQQATGILCGQVETAARGGAVPAEVLALCKRVNGWD</sequence>
<protein>
    <recommendedName>
        <fullName evidence="4">Secreted protein</fullName>
    </recommendedName>
</protein>
<evidence type="ECO:0000313" key="2">
    <source>
        <dbReference type="EMBL" id="GBQ02814.1"/>
    </source>
</evidence>
<dbReference type="RefSeq" id="WP_116428387.1">
    <property type="nucleotide sequence ID" value="NZ_BGZL01000013.1"/>
</dbReference>
<evidence type="ECO:0000256" key="1">
    <source>
        <dbReference type="SAM" id="SignalP"/>
    </source>
</evidence>
<dbReference type="AlphaFoldDB" id="A0A388T3Q0"/>
<proteinExistence type="predicted"/>
<reference evidence="2 3" key="1">
    <citation type="submission" date="2018-07" db="EMBL/GenBank/DDBJ databases">
        <title>Whole Genome Shotgun Sequence of Streptomyces spongiicola strain 531S.</title>
        <authorList>
            <person name="Dohra H."/>
            <person name="Kodani S."/>
        </authorList>
    </citation>
    <scope>NUCLEOTIDE SEQUENCE [LARGE SCALE GENOMIC DNA]</scope>
    <source>
        <strain evidence="2 3">531S</strain>
    </source>
</reference>